<dbReference type="Proteomes" id="UP000228920">
    <property type="component" value="Unassembled WGS sequence"/>
</dbReference>
<dbReference type="InterPro" id="IPR039418">
    <property type="entry name" value="LexA-like"/>
</dbReference>
<dbReference type="GO" id="GO:0009432">
    <property type="term" value="P:SOS response"/>
    <property type="evidence" value="ECO:0007669"/>
    <property type="project" value="UniProtKB-KW"/>
</dbReference>
<reference evidence="10" key="1">
    <citation type="submission" date="2017-09" db="EMBL/GenBank/DDBJ databases">
        <title>Depth-based differentiation of microbial function through sediment-hosted aquifers and enrichment of novel symbionts in the deep terrestrial subsurface.</title>
        <authorList>
            <person name="Probst A.J."/>
            <person name="Ladd B."/>
            <person name="Jarett J.K."/>
            <person name="Geller-Mcgrath D.E."/>
            <person name="Sieber C.M.K."/>
            <person name="Emerson J.B."/>
            <person name="Anantharaman K."/>
            <person name="Thomas B.C."/>
            <person name="Malmstrom R."/>
            <person name="Stieglmeier M."/>
            <person name="Klingl A."/>
            <person name="Woyke T."/>
            <person name="Ryan C.M."/>
            <person name="Banfield J.F."/>
        </authorList>
    </citation>
    <scope>NUCLEOTIDE SEQUENCE [LARGE SCALE GENOMIC DNA]</scope>
</reference>
<comment type="similarity">
    <text evidence="1 7">Belongs to the peptidase S24 family.</text>
</comment>
<evidence type="ECO:0000256" key="1">
    <source>
        <dbReference type="ARBA" id="ARBA00007484"/>
    </source>
</evidence>
<dbReference type="InterPro" id="IPR050077">
    <property type="entry name" value="LexA_repressor"/>
</dbReference>
<keyword evidence="4 7" id="KW-0068">Autocatalytic cleavage</keyword>
<evidence type="ECO:0000313" key="9">
    <source>
        <dbReference type="EMBL" id="PIZ47475.1"/>
    </source>
</evidence>
<sequence>MRTINSLSPLVDGLVRAGFPGVVESATETPLDLNKHLVSNTTATFFVRVDGDSMIKAGIYDGDLLVVDRSISANHNDIIVATLDGAFTVKRLYKSQGTIRLVPENPLYRPITVQDGTDFSVWGVVTWVLHKTHNTKLPVRTFRA</sequence>
<dbReference type="NCBIfam" id="NF007621">
    <property type="entry name" value="PRK10276.1"/>
    <property type="match status" value="1"/>
</dbReference>
<organism evidence="9 10">
    <name type="scientific">candidate division WWE3 bacterium CG_4_10_14_0_2_um_filter_41_14</name>
    <dbReference type="NCBI Taxonomy" id="1975072"/>
    <lineage>
        <taxon>Bacteria</taxon>
        <taxon>Katanobacteria</taxon>
    </lineage>
</organism>
<dbReference type="GO" id="GO:0016787">
    <property type="term" value="F:hydrolase activity"/>
    <property type="evidence" value="ECO:0007669"/>
    <property type="project" value="UniProtKB-KW"/>
</dbReference>
<evidence type="ECO:0000256" key="3">
    <source>
        <dbReference type="ARBA" id="ARBA00022801"/>
    </source>
</evidence>
<evidence type="ECO:0000256" key="7">
    <source>
        <dbReference type="RuleBase" id="RU003991"/>
    </source>
</evidence>
<dbReference type="GO" id="GO:0006281">
    <property type="term" value="P:DNA repair"/>
    <property type="evidence" value="ECO:0007669"/>
    <property type="project" value="UniProtKB-KW"/>
</dbReference>
<dbReference type="Pfam" id="PF00717">
    <property type="entry name" value="Peptidase_S24"/>
    <property type="match status" value="1"/>
</dbReference>
<keyword evidence="2" id="KW-0227">DNA damage</keyword>
<dbReference type="GO" id="GO:0006355">
    <property type="term" value="P:regulation of DNA-templated transcription"/>
    <property type="evidence" value="ECO:0007669"/>
    <property type="project" value="InterPro"/>
</dbReference>
<dbReference type="InterPro" id="IPR036286">
    <property type="entry name" value="LexA/Signal_pep-like_sf"/>
</dbReference>
<dbReference type="PANTHER" id="PTHR33516">
    <property type="entry name" value="LEXA REPRESSOR"/>
    <property type="match status" value="1"/>
</dbReference>
<dbReference type="Gene3D" id="2.10.109.10">
    <property type="entry name" value="Umud Fragment, subunit A"/>
    <property type="match status" value="1"/>
</dbReference>
<dbReference type="AlphaFoldDB" id="A0A2M7TKS1"/>
<dbReference type="GO" id="GO:0003677">
    <property type="term" value="F:DNA binding"/>
    <property type="evidence" value="ECO:0007669"/>
    <property type="project" value="InterPro"/>
</dbReference>
<evidence type="ECO:0000313" key="10">
    <source>
        <dbReference type="Proteomes" id="UP000228920"/>
    </source>
</evidence>
<evidence type="ECO:0000256" key="2">
    <source>
        <dbReference type="ARBA" id="ARBA00022763"/>
    </source>
</evidence>
<keyword evidence="5" id="KW-0234">DNA repair</keyword>
<accession>A0A2M7TKS1</accession>
<keyword evidence="6" id="KW-0742">SOS response</keyword>
<keyword evidence="3 7" id="KW-0378">Hydrolase</keyword>
<gene>
    <name evidence="9" type="ORF">COY32_01590</name>
</gene>
<evidence type="ECO:0000256" key="6">
    <source>
        <dbReference type="ARBA" id="ARBA00023236"/>
    </source>
</evidence>
<protein>
    <recommendedName>
        <fullName evidence="8">Peptidase S24/S26A/S26B/S26C domain-containing protein</fullName>
    </recommendedName>
</protein>
<evidence type="ECO:0000259" key="8">
    <source>
        <dbReference type="Pfam" id="PF00717"/>
    </source>
</evidence>
<dbReference type="InterPro" id="IPR006197">
    <property type="entry name" value="Peptidase_S24_LexA"/>
</dbReference>
<evidence type="ECO:0000256" key="4">
    <source>
        <dbReference type="ARBA" id="ARBA00022813"/>
    </source>
</evidence>
<dbReference type="EMBL" id="PFNL01000046">
    <property type="protein sequence ID" value="PIZ47475.1"/>
    <property type="molecule type" value="Genomic_DNA"/>
</dbReference>
<feature type="domain" description="Peptidase S24/S26A/S26B/S26C" evidence="8">
    <location>
        <begin position="9"/>
        <end position="125"/>
    </location>
</feature>
<dbReference type="PRINTS" id="PR00726">
    <property type="entry name" value="LEXASERPTASE"/>
</dbReference>
<dbReference type="InterPro" id="IPR015927">
    <property type="entry name" value="Peptidase_S24_S26A/B/C"/>
</dbReference>
<evidence type="ECO:0000256" key="5">
    <source>
        <dbReference type="ARBA" id="ARBA00023204"/>
    </source>
</evidence>
<comment type="caution">
    <text evidence="9">The sequence shown here is derived from an EMBL/GenBank/DDBJ whole genome shotgun (WGS) entry which is preliminary data.</text>
</comment>
<dbReference type="PANTHER" id="PTHR33516:SF2">
    <property type="entry name" value="LEXA REPRESSOR-RELATED"/>
    <property type="match status" value="1"/>
</dbReference>
<dbReference type="CDD" id="cd06529">
    <property type="entry name" value="S24_LexA-like"/>
    <property type="match status" value="1"/>
</dbReference>
<proteinExistence type="inferred from homology"/>
<name>A0A2M7TKS1_UNCKA</name>
<dbReference type="SUPFAM" id="SSF51306">
    <property type="entry name" value="LexA/Signal peptidase"/>
    <property type="match status" value="1"/>
</dbReference>